<evidence type="ECO:0000313" key="3">
    <source>
        <dbReference type="Proteomes" id="UP000036947"/>
    </source>
</evidence>
<dbReference type="Proteomes" id="UP000036947">
    <property type="component" value="Unassembled WGS sequence"/>
</dbReference>
<comment type="caution">
    <text evidence="2">The sequence shown here is derived from an EMBL/GenBank/DDBJ whole genome shotgun (WGS) entry which is preliminary data.</text>
</comment>
<accession>A0A0L0N8N1</accession>
<proteinExistence type="predicted"/>
<name>A0A0L0N8N1_TOLOC</name>
<dbReference type="STRING" id="1163406.A0A0L0N8N1"/>
<feature type="region of interest" description="Disordered" evidence="1">
    <location>
        <begin position="60"/>
        <end position="156"/>
    </location>
</feature>
<evidence type="ECO:0000313" key="2">
    <source>
        <dbReference type="EMBL" id="KND90411.1"/>
    </source>
</evidence>
<protein>
    <submittedName>
        <fullName evidence="2">Uncharacterized protein</fullName>
    </submittedName>
</protein>
<dbReference type="AlphaFoldDB" id="A0A0L0N8N1"/>
<sequence length="313" mass="32683">MEGGHDSAQGRRGEDKRPIRDNGGSNNGGKGKDKGEARDNDPPVVDRLLASGKLALNALTGSNTDALPGALPGQKATASSSQPPTILREASASASSQGAATRMGESLRAATHTDNSSEAFDSFINRPPSHDGLFAEGRLQSQPPRGTHRSVAEQEASDGAAVVQLLSLPDDPADAMPLEDDDDDSLSPAEAGRLREALFGGGSASSRAIAWDQVLNFNPDFVTRPGAISSAGAQLHTGTMDVSVAQSIWLQQWSDVLSAYTDKVWGDLGPLASEARREINQLAGEEPAVLGQESSGTKALGRLRLILAHVRGH</sequence>
<dbReference type="EMBL" id="LFRF01000013">
    <property type="protein sequence ID" value="KND90411.1"/>
    <property type="molecule type" value="Genomic_DNA"/>
</dbReference>
<feature type="compositionally biased region" description="Basic and acidic residues" evidence="1">
    <location>
        <begin position="30"/>
        <end position="41"/>
    </location>
</feature>
<reference evidence="2 3" key="1">
    <citation type="journal article" date="2015" name="BMC Genomics">
        <title>The genome of the truffle-parasite Tolypocladium ophioglossoides and the evolution of antifungal peptaibiotics.</title>
        <authorList>
            <person name="Quandt C.A."/>
            <person name="Bushley K.E."/>
            <person name="Spatafora J.W."/>
        </authorList>
    </citation>
    <scope>NUCLEOTIDE SEQUENCE [LARGE SCALE GENOMIC DNA]</scope>
    <source>
        <strain evidence="2 3">CBS 100239</strain>
    </source>
</reference>
<dbReference type="OrthoDB" id="5337545at2759"/>
<organism evidence="2 3">
    <name type="scientific">Tolypocladium ophioglossoides (strain CBS 100239)</name>
    <name type="common">Snaketongue truffleclub</name>
    <name type="synonym">Elaphocordyceps ophioglossoides</name>
    <dbReference type="NCBI Taxonomy" id="1163406"/>
    <lineage>
        <taxon>Eukaryota</taxon>
        <taxon>Fungi</taxon>
        <taxon>Dikarya</taxon>
        <taxon>Ascomycota</taxon>
        <taxon>Pezizomycotina</taxon>
        <taxon>Sordariomycetes</taxon>
        <taxon>Hypocreomycetidae</taxon>
        <taxon>Hypocreales</taxon>
        <taxon>Ophiocordycipitaceae</taxon>
        <taxon>Tolypocladium</taxon>
    </lineage>
</organism>
<feature type="region of interest" description="Disordered" evidence="1">
    <location>
        <begin position="1"/>
        <end position="48"/>
    </location>
</feature>
<feature type="compositionally biased region" description="Basic and acidic residues" evidence="1">
    <location>
        <begin position="1"/>
        <end position="20"/>
    </location>
</feature>
<gene>
    <name evidence="2" type="ORF">TOPH_04966</name>
</gene>
<feature type="compositionally biased region" description="Low complexity" evidence="1">
    <location>
        <begin position="90"/>
        <end position="100"/>
    </location>
</feature>
<keyword evidence="3" id="KW-1185">Reference proteome</keyword>
<evidence type="ECO:0000256" key="1">
    <source>
        <dbReference type="SAM" id="MobiDB-lite"/>
    </source>
</evidence>